<proteinExistence type="inferred from homology"/>
<feature type="transmembrane region" description="Helical" evidence="6">
    <location>
        <begin position="228"/>
        <end position="251"/>
    </location>
</feature>
<dbReference type="InterPro" id="IPR002549">
    <property type="entry name" value="AI-2E-like"/>
</dbReference>
<feature type="transmembrane region" description="Helical" evidence="6">
    <location>
        <begin position="263"/>
        <end position="282"/>
    </location>
</feature>
<organism evidence="7 8">
    <name type="scientific">Halorubrum halodurans</name>
    <dbReference type="NCBI Taxonomy" id="1383851"/>
    <lineage>
        <taxon>Archaea</taxon>
        <taxon>Methanobacteriati</taxon>
        <taxon>Methanobacteriota</taxon>
        <taxon>Stenosarchaea group</taxon>
        <taxon>Halobacteria</taxon>
        <taxon>Halobacteriales</taxon>
        <taxon>Haloferacaceae</taxon>
        <taxon>Halorubrum</taxon>
    </lineage>
</organism>
<comment type="caution">
    <text evidence="7">The sequence shown here is derived from an EMBL/GenBank/DDBJ whole genome shotgun (WGS) entry which is preliminary data.</text>
</comment>
<feature type="transmembrane region" description="Helical" evidence="6">
    <location>
        <begin position="197"/>
        <end position="222"/>
    </location>
</feature>
<dbReference type="Pfam" id="PF01594">
    <property type="entry name" value="AI-2E_transport"/>
    <property type="match status" value="1"/>
</dbReference>
<gene>
    <name evidence="7" type="ORF">DJ70_00945</name>
</gene>
<dbReference type="OrthoDB" id="137390at2157"/>
<dbReference type="AlphaFoldDB" id="A0A256IRP3"/>
<dbReference type="Proteomes" id="UP000216308">
    <property type="component" value="Unassembled WGS sequence"/>
</dbReference>
<reference evidence="7 8" key="1">
    <citation type="journal article" date="2014" name="Front. Microbiol.">
        <title>Population and genomic analysis of the genus Halorubrum.</title>
        <authorList>
            <person name="Fullmer M.S."/>
            <person name="Soucy S.M."/>
            <person name="Swithers K.S."/>
            <person name="Makkay A.M."/>
            <person name="Wheeler R."/>
            <person name="Ventosa A."/>
            <person name="Gogarten J.P."/>
            <person name="Papke R.T."/>
        </authorList>
    </citation>
    <scope>NUCLEOTIDE SEQUENCE [LARGE SCALE GENOMIC DNA]</scope>
    <source>
        <strain evidence="7 8">Cb34</strain>
    </source>
</reference>
<feature type="transmembrane region" description="Helical" evidence="6">
    <location>
        <begin position="20"/>
        <end position="50"/>
    </location>
</feature>
<comment type="subcellular location">
    <subcellularLocation>
        <location evidence="1">Membrane</location>
        <topology evidence="1">Multi-pass membrane protein</topology>
    </subcellularLocation>
</comment>
<dbReference type="PANTHER" id="PTHR21716">
    <property type="entry name" value="TRANSMEMBRANE PROTEIN"/>
    <property type="match status" value="1"/>
</dbReference>
<keyword evidence="5 6" id="KW-0472">Membrane</keyword>
<feature type="transmembrane region" description="Helical" evidence="6">
    <location>
        <begin position="147"/>
        <end position="166"/>
    </location>
</feature>
<accession>A0A256IRP3</accession>
<keyword evidence="3 6" id="KW-0812">Transmembrane</keyword>
<keyword evidence="4 6" id="KW-1133">Transmembrane helix</keyword>
<feature type="transmembrane region" description="Helical" evidence="6">
    <location>
        <begin position="294"/>
        <end position="317"/>
    </location>
</feature>
<evidence type="ECO:0000313" key="8">
    <source>
        <dbReference type="Proteomes" id="UP000216308"/>
    </source>
</evidence>
<dbReference type="EMBL" id="NHPJ01000006">
    <property type="protein sequence ID" value="OYR59228.1"/>
    <property type="molecule type" value="Genomic_DNA"/>
</dbReference>
<evidence type="ECO:0000256" key="1">
    <source>
        <dbReference type="ARBA" id="ARBA00004141"/>
    </source>
</evidence>
<evidence type="ECO:0000256" key="4">
    <source>
        <dbReference type="ARBA" id="ARBA00022989"/>
    </source>
</evidence>
<dbReference type="PANTHER" id="PTHR21716:SF4">
    <property type="entry name" value="TRANSMEMBRANE PROTEIN 245"/>
    <property type="match status" value="1"/>
</dbReference>
<evidence type="ECO:0000256" key="6">
    <source>
        <dbReference type="SAM" id="Phobius"/>
    </source>
</evidence>
<feature type="transmembrane region" description="Helical" evidence="6">
    <location>
        <begin position="62"/>
        <end position="83"/>
    </location>
</feature>
<protein>
    <recommendedName>
        <fullName evidence="9">AI-2E family transporter</fullName>
    </recommendedName>
</protein>
<evidence type="ECO:0000256" key="3">
    <source>
        <dbReference type="ARBA" id="ARBA00022692"/>
    </source>
</evidence>
<dbReference type="GO" id="GO:0016020">
    <property type="term" value="C:membrane"/>
    <property type="evidence" value="ECO:0007669"/>
    <property type="project" value="UniProtKB-SubCell"/>
</dbReference>
<evidence type="ECO:0008006" key="9">
    <source>
        <dbReference type="Google" id="ProtNLM"/>
    </source>
</evidence>
<name>A0A256IRP3_9EURY</name>
<comment type="similarity">
    <text evidence="2">Belongs to the autoinducer-2 exporter (AI-2E) (TC 2.A.86) family.</text>
</comment>
<evidence type="ECO:0000313" key="7">
    <source>
        <dbReference type="EMBL" id="OYR59228.1"/>
    </source>
</evidence>
<evidence type="ECO:0000256" key="2">
    <source>
        <dbReference type="ARBA" id="ARBA00009773"/>
    </source>
</evidence>
<keyword evidence="8" id="KW-1185">Reference proteome</keyword>
<dbReference type="RefSeq" id="WP_094529303.1">
    <property type="nucleotide sequence ID" value="NZ_NHPJ01000006.1"/>
</dbReference>
<sequence length="348" mass="36787">MNDGTPGWPSSLNGLSVLALASAVFAVVLIATYLQYVLLAVVIAYVLAPLQRRAEEHVRPDVAAVSVIGGSILVVFIPLAYVLTVALRQGLALLAALRRGELRQFVVEEIELFGYVIDVDVLYATYQEPISAAIQRLASWGLGLLRGLPDLTVGLSVTLFVLFALLRDGDRLAEWALAVAPISDRVQRDLMAELDDLMWASVVGNVIVAGIQALLLGVGLFLLGVPGVTFLTVAAFVLTLLPLVGSFGVWVPLSVYLLARGRTTAAVLLFVFGVLVSLSDTYLRPAVINRAGAINVAIIVVGIFGGIVLFGGVGLFVGPVALGGAKVVLDLYARERAAEATTIDRGTE</sequence>
<evidence type="ECO:0000256" key="5">
    <source>
        <dbReference type="ARBA" id="ARBA00023136"/>
    </source>
</evidence>